<dbReference type="InterPro" id="IPR013328">
    <property type="entry name" value="6PGD_dom2"/>
</dbReference>
<dbReference type="InterPro" id="IPR008927">
    <property type="entry name" value="6-PGluconate_DH-like_C_sf"/>
</dbReference>
<dbReference type="Gene3D" id="1.10.1040.10">
    <property type="entry name" value="N-(1-d-carboxylethyl)-l-norvaline Dehydrogenase, domain 2"/>
    <property type="match status" value="1"/>
</dbReference>
<dbReference type="SUPFAM" id="SSF51735">
    <property type="entry name" value="NAD(P)-binding Rossmann-fold domains"/>
    <property type="match status" value="1"/>
</dbReference>
<dbReference type="InterPro" id="IPR036291">
    <property type="entry name" value="NAD(P)-bd_dom_sf"/>
</dbReference>
<keyword evidence="4" id="KW-1185">Reference proteome</keyword>
<accession>A0ABY4W4W6</accession>
<proteinExistence type="predicted"/>
<reference evidence="3" key="1">
    <citation type="submission" date="2022-06" db="EMBL/GenBank/DDBJ databases">
        <title>Sneathiella actinostolidae sp. nov., isolated from a sea anemonein the Western Pacific Ocean.</title>
        <authorList>
            <person name="Wei M.J."/>
        </authorList>
    </citation>
    <scope>NUCLEOTIDE SEQUENCE</scope>
    <source>
        <strain evidence="3">PHK-P5</strain>
    </source>
</reference>
<protein>
    <submittedName>
        <fullName evidence="3">DUF1932 domain-containing protein</fullName>
    </submittedName>
</protein>
<dbReference type="Pfam" id="PF03446">
    <property type="entry name" value="NAD_binding_2"/>
    <property type="match status" value="1"/>
</dbReference>
<dbReference type="EMBL" id="CP098747">
    <property type="protein sequence ID" value="USG62235.1"/>
    <property type="molecule type" value="Genomic_DNA"/>
</dbReference>
<evidence type="ECO:0000259" key="2">
    <source>
        <dbReference type="Pfam" id="PF09130"/>
    </source>
</evidence>
<dbReference type="Gene3D" id="3.40.50.720">
    <property type="entry name" value="NAD(P)-binding Rossmann-like Domain"/>
    <property type="match status" value="1"/>
</dbReference>
<organism evidence="3 4">
    <name type="scientific">Sneathiella marina</name>
    <dbReference type="NCBI Taxonomy" id="2950108"/>
    <lineage>
        <taxon>Bacteria</taxon>
        <taxon>Pseudomonadati</taxon>
        <taxon>Pseudomonadota</taxon>
        <taxon>Alphaproteobacteria</taxon>
        <taxon>Sneathiellales</taxon>
        <taxon>Sneathiellaceae</taxon>
        <taxon>Sneathiella</taxon>
    </lineage>
</organism>
<dbReference type="PANTHER" id="PTHR43580">
    <property type="entry name" value="OXIDOREDUCTASE GLYR1-RELATED"/>
    <property type="match status" value="1"/>
</dbReference>
<feature type="domain" description="6-phosphogluconate dehydrogenase NADP-binding" evidence="1">
    <location>
        <begin position="28"/>
        <end position="132"/>
    </location>
</feature>
<gene>
    <name evidence="3" type="ORF">NBZ79_04495</name>
</gene>
<dbReference type="RefSeq" id="WP_251935874.1">
    <property type="nucleotide sequence ID" value="NZ_CP098747.1"/>
</dbReference>
<dbReference type="PANTHER" id="PTHR43580:SF2">
    <property type="entry name" value="CYTOKINE-LIKE NUCLEAR FACTOR N-PAC"/>
    <property type="match status" value="1"/>
</dbReference>
<evidence type="ECO:0000313" key="4">
    <source>
        <dbReference type="Proteomes" id="UP001056291"/>
    </source>
</evidence>
<dbReference type="InterPro" id="IPR015814">
    <property type="entry name" value="Pgluconate_DH_NAD-bd_C"/>
</dbReference>
<dbReference type="Proteomes" id="UP001056291">
    <property type="component" value="Chromosome"/>
</dbReference>
<dbReference type="InterPro" id="IPR051265">
    <property type="entry name" value="HIBADH-related_NP60_sf"/>
</dbReference>
<dbReference type="Pfam" id="PF09130">
    <property type="entry name" value="DUF1932"/>
    <property type="match status" value="1"/>
</dbReference>
<dbReference type="InterPro" id="IPR006115">
    <property type="entry name" value="6PGDH_NADP-bd"/>
</dbReference>
<feature type="domain" description="Phosphogluconate dehydrogenase NAD-binding putative C-terminal" evidence="2">
    <location>
        <begin position="201"/>
        <end position="271"/>
    </location>
</feature>
<dbReference type="SUPFAM" id="SSF48179">
    <property type="entry name" value="6-phosphogluconate dehydrogenase C-terminal domain-like"/>
    <property type="match status" value="1"/>
</dbReference>
<name>A0ABY4W4W6_9PROT</name>
<evidence type="ECO:0000259" key="1">
    <source>
        <dbReference type="Pfam" id="PF03446"/>
    </source>
</evidence>
<sequence>MNPEKLNIALIGFGEAAGAFVSGWNTVTNFSISAFDIKTDSPVTGEADDMWEAYSRAKISGCSTLAESVQDANVVFSLVTADRAFSAAELSAQHLRPKALYLDCNSCAPGTKKRSSHIINARGGRYVDVAVMAPVYPKLHKTPLLISGEFSTEAATVLDCLQMDATKIEGEVGTSSSVKMIRSIMMKGLEALFSECILAGRRAGVDEKVIASLDLTYPGFGFADKSAYMLERMMQHGERRAAEMKEVALTIADLDLPSDMAAATVEWQQRIGELGVSAGENDYAGRADILLTALDKIKRSE</sequence>
<evidence type="ECO:0000313" key="3">
    <source>
        <dbReference type="EMBL" id="USG62235.1"/>
    </source>
</evidence>